<reference evidence="2" key="1">
    <citation type="submission" date="2021-03" db="EMBL/GenBank/DDBJ databases">
        <title>Draft genome sequence of rust myrtle Austropuccinia psidii MF-1, a brazilian biotype.</title>
        <authorList>
            <person name="Quecine M.C."/>
            <person name="Pachon D.M.R."/>
            <person name="Bonatelli M.L."/>
            <person name="Correr F.H."/>
            <person name="Franceschini L.M."/>
            <person name="Leite T.F."/>
            <person name="Margarido G.R.A."/>
            <person name="Almeida C.A."/>
            <person name="Ferrarezi J.A."/>
            <person name="Labate C.A."/>
        </authorList>
    </citation>
    <scope>NUCLEOTIDE SEQUENCE</scope>
    <source>
        <strain evidence="2">MF-1</strain>
    </source>
</reference>
<evidence type="ECO:0000313" key="3">
    <source>
        <dbReference type="Proteomes" id="UP000765509"/>
    </source>
</evidence>
<accession>A0A9Q3P875</accession>
<proteinExistence type="predicted"/>
<feature type="region of interest" description="Disordered" evidence="1">
    <location>
        <begin position="83"/>
        <end position="107"/>
    </location>
</feature>
<sequence>MWKRACDKAEMCIAEAKEYNKQRYEKTHKEPEFIEGDQVLASTLTIIVLIMKNLVEVRLPKEFSTKHPALPMSLVKLYSQTGDNKFPSRNKKHTQQEIVEGEDPPGPVENIITASKSRLNWKDHRQYLVIFKHQTANKDRWLEEDAIPDGKIHPIRFRASRRDEKSHQ</sequence>
<organism evidence="2 3">
    <name type="scientific">Austropuccinia psidii MF-1</name>
    <dbReference type="NCBI Taxonomy" id="1389203"/>
    <lineage>
        <taxon>Eukaryota</taxon>
        <taxon>Fungi</taxon>
        <taxon>Dikarya</taxon>
        <taxon>Basidiomycota</taxon>
        <taxon>Pucciniomycotina</taxon>
        <taxon>Pucciniomycetes</taxon>
        <taxon>Pucciniales</taxon>
        <taxon>Sphaerophragmiaceae</taxon>
        <taxon>Austropuccinia</taxon>
    </lineage>
</organism>
<dbReference type="AlphaFoldDB" id="A0A9Q3P875"/>
<gene>
    <name evidence="2" type="ORF">O181_091017</name>
</gene>
<dbReference type="EMBL" id="AVOT02057133">
    <property type="protein sequence ID" value="MBW0551302.1"/>
    <property type="molecule type" value="Genomic_DNA"/>
</dbReference>
<protein>
    <recommendedName>
        <fullName evidence="4">Chromo domain-containing protein</fullName>
    </recommendedName>
</protein>
<name>A0A9Q3P875_9BASI</name>
<evidence type="ECO:0000313" key="2">
    <source>
        <dbReference type="EMBL" id="MBW0551302.1"/>
    </source>
</evidence>
<keyword evidence="3" id="KW-1185">Reference proteome</keyword>
<evidence type="ECO:0008006" key="4">
    <source>
        <dbReference type="Google" id="ProtNLM"/>
    </source>
</evidence>
<evidence type="ECO:0000256" key="1">
    <source>
        <dbReference type="SAM" id="MobiDB-lite"/>
    </source>
</evidence>
<dbReference type="OrthoDB" id="4360000at2759"/>
<comment type="caution">
    <text evidence="2">The sequence shown here is derived from an EMBL/GenBank/DDBJ whole genome shotgun (WGS) entry which is preliminary data.</text>
</comment>
<dbReference type="Proteomes" id="UP000765509">
    <property type="component" value="Unassembled WGS sequence"/>
</dbReference>